<dbReference type="AlphaFoldDB" id="A0A0A9G9V1"/>
<accession>A0A0A9G9V1</accession>
<dbReference type="EMBL" id="GBRH01176649">
    <property type="protein sequence ID" value="JAE21247.1"/>
    <property type="molecule type" value="Transcribed_RNA"/>
</dbReference>
<name>A0A0A9G9V1_ARUDO</name>
<feature type="compositionally biased region" description="Basic and acidic residues" evidence="1">
    <location>
        <begin position="114"/>
        <end position="134"/>
    </location>
</feature>
<feature type="region of interest" description="Disordered" evidence="1">
    <location>
        <begin position="91"/>
        <end position="134"/>
    </location>
</feature>
<proteinExistence type="predicted"/>
<sequence length="134" mass="14405">MREAYHATARCIVWTNGPQILADLAGPAPSRRPVRLRSEGQWHGSGNTVQASVPHRPAQTPKPVHLLLPPRLRRGATHCRDPLLRAGATTGPCASPCCSPSPAYGSSTCLSSEPKARGVKRTERAEVRRGREGS</sequence>
<feature type="compositionally biased region" description="Low complexity" evidence="1">
    <location>
        <begin position="92"/>
        <end position="103"/>
    </location>
</feature>
<organism evidence="2">
    <name type="scientific">Arundo donax</name>
    <name type="common">Giant reed</name>
    <name type="synonym">Donax arundinaceus</name>
    <dbReference type="NCBI Taxonomy" id="35708"/>
    <lineage>
        <taxon>Eukaryota</taxon>
        <taxon>Viridiplantae</taxon>
        <taxon>Streptophyta</taxon>
        <taxon>Embryophyta</taxon>
        <taxon>Tracheophyta</taxon>
        <taxon>Spermatophyta</taxon>
        <taxon>Magnoliopsida</taxon>
        <taxon>Liliopsida</taxon>
        <taxon>Poales</taxon>
        <taxon>Poaceae</taxon>
        <taxon>PACMAD clade</taxon>
        <taxon>Arundinoideae</taxon>
        <taxon>Arundineae</taxon>
        <taxon>Arundo</taxon>
    </lineage>
</organism>
<evidence type="ECO:0000313" key="2">
    <source>
        <dbReference type="EMBL" id="JAE21247.1"/>
    </source>
</evidence>
<protein>
    <submittedName>
        <fullName evidence="2">Uncharacterized protein</fullName>
    </submittedName>
</protein>
<reference evidence="2" key="1">
    <citation type="submission" date="2014-09" db="EMBL/GenBank/DDBJ databases">
        <authorList>
            <person name="Magalhaes I.L.F."/>
            <person name="Oliveira U."/>
            <person name="Santos F.R."/>
            <person name="Vidigal T.H.D.A."/>
            <person name="Brescovit A.D."/>
            <person name="Santos A.J."/>
        </authorList>
    </citation>
    <scope>NUCLEOTIDE SEQUENCE</scope>
    <source>
        <tissue evidence="2">Shoot tissue taken approximately 20 cm above the soil surface</tissue>
    </source>
</reference>
<evidence type="ECO:0000256" key="1">
    <source>
        <dbReference type="SAM" id="MobiDB-lite"/>
    </source>
</evidence>
<feature type="region of interest" description="Disordered" evidence="1">
    <location>
        <begin position="26"/>
        <end position="64"/>
    </location>
</feature>
<reference evidence="2" key="2">
    <citation type="journal article" date="2015" name="Data Brief">
        <title>Shoot transcriptome of the giant reed, Arundo donax.</title>
        <authorList>
            <person name="Barrero R.A."/>
            <person name="Guerrero F.D."/>
            <person name="Moolhuijzen P."/>
            <person name="Goolsby J.A."/>
            <person name="Tidwell J."/>
            <person name="Bellgard S.E."/>
            <person name="Bellgard M.I."/>
        </authorList>
    </citation>
    <scope>NUCLEOTIDE SEQUENCE</scope>
    <source>
        <tissue evidence="2">Shoot tissue taken approximately 20 cm above the soil surface</tissue>
    </source>
</reference>